<evidence type="ECO:0000313" key="1">
    <source>
        <dbReference type="EMBL" id="KAI8001176.1"/>
    </source>
</evidence>
<accession>A0ACC0GM66</accession>
<evidence type="ECO:0000313" key="2">
    <source>
        <dbReference type="Proteomes" id="UP001060215"/>
    </source>
</evidence>
<gene>
    <name evidence="1" type="ORF">LOK49_LG09G01504</name>
</gene>
<name>A0ACC0GM66_9ERIC</name>
<comment type="caution">
    <text evidence="1">The sequence shown here is derived from an EMBL/GenBank/DDBJ whole genome shotgun (WGS) entry which is preliminary data.</text>
</comment>
<sequence length="194" mass="21584">MVFTPLLTSTGVGTLEFRSVVEPVGHIQPALAKDLLLLGCLQWIGFVYKNKIREEMIRSILEEENECLLHCVVIGGGPTRVEFSGELSNFIMRDVSDQYTHVKNYIHVTLIEYGVRLVRGVVKEVHPKKLVLSDGSDVPYGLLVWSTRVGPSESVKSLNLSKALGGRIGIDEWLRVPSTEDVFAIKDCASFLNK</sequence>
<protein>
    <submittedName>
        <fullName evidence="1">Uncharacterized protein</fullName>
    </submittedName>
</protein>
<proteinExistence type="predicted"/>
<organism evidence="1 2">
    <name type="scientific">Camellia lanceoleosa</name>
    <dbReference type="NCBI Taxonomy" id="1840588"/>
    <lineage>
        <taxon>Eukaryota</taxon>
        <taxon>Viridiplantae</taxon>
        <taxon>Streptophyta</taxon>
        <taxon>Embryophyta</taxon>
        <taxon>Tracheophyta</taxon>
        <taxon>Spermatophyta</taxon>
        <taxon>Magnoliopsida</taxon>
        <taxon>eudicotyledons</taxon>
        <taxon>Gunneridae</taxon>
        <taxon>Pentapetalae</taxon>
        <taxon>asterids</taxon>
        <taxon>Ericales</taxon>
        <taxon>Theaceae</taxon>
        <taxon>Camellia</taxon>
    </lineage>
</organism>
<dbReference type="EMBL" id="CM045765">
    <property type="protein sequence ID" value="KAI8001176.1"/>
    <property type="molecule type" value="Genomic_DNA"/>
</dbReference>
<keyword evidence="2" id="KW-1185">Reference proteome</keyword>
<dbReference type="Proteomes" id="UP001060215">
    <property type="component" value="Chromosome 8"/>
</dbReference>
<reference evidence="1 2" key="1">
    <citation type="journal article" date="2022" name="Plant J.">
        <title>Chromosome-level genome of Camellia lanceoleosa provides a valuable resource for understanding genome evolution and self-incompatibility.</title>
        <authorList>
            <person name="Gong W."/>
            <person name="Xiao S."/>
            <person name="Wang L."/>
            <person name="Liao Z."/>
            <person name="Chang Y."/>
            <person name="Mo W."/>
            <person name="Hu G."/>
            <person name="Li W."/>
            <person name="Zhao G."/>
            <person name="Zhu H."/>
            <person name="Hu X."/>
            <person name="Ji K."/>
            <person name="Xiang X."/>
            <person name="Song Q."/>
            <person name="Yuan D."/>
            <person name="Jin S."/>
            <person name="Zhang L."/>
        </authorList>
    </citation>
    <scope>NUCLEOTIDE SEQUENCE [LARGE SCALE GENOMIC DNA]</scope>
    <source>
        <strain evidence="1">SQ_2022a</strain>
    </source>
</reference>